<dbReference type="Pfam" id="PF00672">
    <property type="entry name" value="HAMP"/>
    <property type="match status" value="1"/>
</dbReference>
<gene>
    <name evidence="14" type="ORF">U9M73_08495</name>
</gene>
<evidence type="ECO:0000313" key="15">
    <source>
        <dbReference type="Proteomes" id="UP001292216"/>
    </source>
</evidence>
<dbReference type="Proteomes" id="UP001292216">
    <property type="component" value="Unassembled WGS sequence"/>
</dbReference>
<evidence type="ECO:0000256" key="10">
    <source>
        <dbReference type="ARBA" id="ARBA00023012"/>
    </source>
</evidence>
<dbReference type="InterPro" id="IPR004358">
    <property type="entry name" value="Sig_transdc_His_kin-like_C"/>
</dbReference>
<dbReference type="CDD" id="cd18774">
    <property type="entry name" value="PDC2_HK_sensor"/>
    <property type="match status" value="1"/>
</dbReference>
<keyword evidence="10" id="KW-0902">Two-component regulatory system</keyword>
<comment type="caution">
    <text evidence="14">The sequence shown here is derived from an EMBL/GenBank/DDBJ whole genome shotgun (WGS) entry which is preliminary data.</text>
</comment>
<dbReference type="InterPro" id="IPR003660">
    <property type="entry name" value="HAMP_dom"/>
</dbReference>
<keyword evidence="9 12" id="KW-1133">Transmembrane helix</keyword>
<dbReference type="Pfam" id="PF02743">
    <property type="entry name" value="dCache_1"/>
    <property type="match status" value="1"/>
</dbReference>
<keyword evidence="15" id="KW-1185">Reference proteome</keyword>
<dbReference type="PRINTS" id="PR00344">
    <property type="entry name" value="BCTRLSENSOR"/>
</dbReference>
<evidence type="ECO:0000256" key="1">
    <source>
        <dbReference type="ARBA" id="ARBA00000085"/>
    </source>
</evidence>
<feature type="domain" description="HAMP" evidence="13">
    <location>
        <begin position="328"/>
        <end position="380"/>
    </location>
</feature>
<feature type="transmembrane region" description="Helical" evidence="12">
    <location>
        <begin position="7"/>
        <end position="31"/>
    </location>
</feature>
<dbReference type="Pfam" id="PF06580">
    <property type="entry name" value="His_kinase"/>
    <property type="match status" value="1"/>
</dbReference>
<keyword evidence="5" id="KW-0597">Phosphoprotein</keyword>
<name>A0ABU5PJC1_9BACL</name>
<evidence type="ECO:0000313" key="14">
    <source>
        <dbReference type="EMBL" id="MEA3570041.1"/>
    </source>
</evidence>
<dbReference type="InterPro" id="IPR050640">
    <property type="entry name" value="Bact_2-comp_sensor_kinase"/>
</dbReference>
<dbReference type="InterPro" id="IPR010559">
    <property type="entry name" value="Sig_transdc_His_kin_internal"/>
</dbReference>
<evidence type="ECO:0000256" key="3">
    <source>
        <dbReference type="ARBA" id="ARBA00012438"/>
    </source>
</evidence>
<evidence type="ECO:0000256" key="12">
    <source>
        <dbReference type="SAM" id="Phobius"/>
    </source>
</evidence>
<evidence type="ECO:0000256" key="6">
    <source>
        <dbReference type="ARBA" id="ARBA00022679"/>
    </source>
</evidence>
<protein>
    <recommendedName>
        <fullName evidence="3">histidine kinase</fullName>
        <ecNumber evidence="3">2.7.13.3</ecNumber>
    </recommendedName>
</protein>
<sequence>MNLRIKLFTAFLGLVIIPLFVLGIITFWITFNSIEKKYSQQAEYSLKAISYSIKNVFQEMNNVTDNGISKGVFQAALSAKDPDTQDLTATTQLELNANQRNFRSLLYSHPAIDYAFLYNIHGGRQSNVIAIFNKENFETLPYEKFKEHPLYNEVMALNGQPKWIAPHEYPELTGSDNVFTQIRLIKELSNLERVGVLVVQIKNWEFEKIFQNLKLGSQMRDTRFMLVNDKGLILYDYQLELDGQQIEAYLPKKLKWESGEGYRSFKGKFNNQESVISIYKLQDYPWSLVSVTSWSYLSQEVTTFAKWFVAIICVCVLTAMLFNLIFMNRITGTIGVIVRFMRKVESGDLKARVDEKGDDELLLLQKGFNNQMDKINELFEQVKREQRLKANAELRVLQAQIKPHFLFNTLESINVLAVQNEGRKVSEMVLRLANILRISIQDKEEIKLSLEIEHMRSYLEIQKFRFEELFEYSIDIPDEMMNCLLLKLTLQPLVENSIQHGFEGIDYKGRITVTGRMEQDRILLRVEDNGIGMTNEQLAKIQYADLDDPAYRSMAPYPNHERRGLGLRSVSDRLRFQYGSRYGLFICSQPGYGTTIQCVIPRYEAGDHDEIKSVAG</sequence>
<dbReference type="InterPro" id="IPR033479">
    <property type="entry name" value="dCache_1"/>
</dbReference>
<keyword evidence="7 12" id="KW-0812">Transmembrane</keyword>
<comment type="subcellular location">
    <subcellularLocation>
        <location evidence="2">Cell membrane</location>
        <topology evidence="2">Multi-pass membrane protein</topology>
    </subcellularLocation>
</comment>
<dbReference type="InterPro" id="IPR036890">
    <property type="entry name" value="HATPase_C_sf"/>
</dbReference>
<dbReference type="SMART" id="SM00387">
    <property type="entry name" value="HATPase_c"/>
    <property type="match status" value="1"/>
</dbReference>
<evidence type="ECO:0000259" key="13">
    <source>
        <dbReference type="PROSITE" id="PS50885"/>
    </source>
</evidence>
<evidence type="ECO:0000256" key="7">
    <source>
        <dbReference type="ARBA" id="ARBA00022692"/>
    </source>
</evidence>
<reference evidence="14 15" key="1">
    <citation type="submission" date="2023-12" db="EMBL/GenBank/DDBJ databases">
        <title>Whole genome sequencing of Paenibacillus phoenicis isolated from the Phoenix Mars Lander spacecraft assembly facility.</title>
        <authorList>
            <person name="Garcia A."/>
            <person name="Venkateswaran K."/>
        </authorList>
    </citation>
    <scope>NUCLEOTIDE SEQUENCE [LARGE SCALE GENOMIC DNA]</scope>
    <source>
        <strain evidence="14 15">3PO2SA</strain>
    </source>
</reference>
<dbReference type="SUPFAM" id="SSF55874">
    <property type="entry name" value="ATPase domain of HSP90 chaperone/DNA topoisomerase II/histidine kinase"/>
    <property type="match status" value="1"/>
</dbReference>
<evidence type="ECO:0000256" key="2">
    <source>
        <dbReference type="ARBA" id="ARBA00004651"/>
    </source>
</evidence>
<dbReference type="PANTHER" id="PTHR34220:SF7">
    <property type="entry name" value="SENSOR HISTIDINE KINASE YPDA"/>
    <property type="match status" value="1"/>
</dbReference>
<organism evidence="14 15">
    <name type="scientific">Paenibacillus phoenicis</name>
    <dbReference type="NCBI Taxonomy" id="554117"/>
    <lineage>
        <taxon>Bacteria</taxon>
        <taxon>Bacillati</taxon>
        <taxon>Bacillota</taxon>
        <taxon>Bacilli</taxon>
        <taxon>Bacillales</taxon>
        <taxon>Paenibacillaceae</taxon>
        <taxon>Paenibacillus</taxon>
    </lineage>
</organism>
<dbReference type="PANTHER" id="PTHR34220">
    <property type="entry name" value="SENSOR HISTIDINE KINASE YPDA"/>
    <property type="match status" value="1"/>
</dbReference>
<dbReference type="EC" id="2.7.13.3" evidence="3"/>
<keyword evidence="11 12" id="KW-0472">Membrane</keyword>
<evidence type="ECO:0000256" key="4">
    <source>
        <dbReference type="ARBA" id="ARBA00022475"/>
    </source>
</evidence>
<dbReference type="EMBL" id="JAYERP010000001">
    <property type="protein sequence ID" value="MEA3570041.1"/>
    <property type="molecule type" value="Genomic_DNA"/>
</dbReference>
<evidence type="ECO:0000256" key="9">
    <source>
        <dbReference type="ARBA" id="ARBA00022989"/>
    </source>
</evidence>
<keyword evidence="6" id="KW-0808">Transferase</keyword>
<dbReference type="RefSeq" id="WP_260070925.1">
    <property type="nucleotide sequence ID" value="NZ_CBCSKM010000012.1"/>
</dbReference>
<comment type="catalytic activity">
    <reaction evidence="1">
        <text>ATP + protein L-histidine = ADP + protein N-phospho-L-histidine.</text>
        <dbReference type="EC" id="2.7.13.3"/>
    </reaction>
</comment>
<accession>A0ABU5PJC1</accession>
<keyword evidence="8 14" id="KW-0418">Kinase</keyword>
<dbReference type="GO" id="GO:0016301">
    <property type="term" value="F:kinase activity"/>
    <property type="evidence" value="ECO:0007669"/>
    <property type="project" value="UniProtKB-KW"/>
</dbReference>
<proteinExistence type="predicted"/>
<evidence type="ECO:0000256" key="8">
    <source>
        <dbReference type="ARBA" id="ARBA00022777"/>
    </source>
</evidence>
<evidence type="ECO:0000256" key="5">
    <source>
        <dbReference type="ARBA" id="ARBA00022553"/>
    </source>
</evidence>
<dbReference type="InterPro" id="IPR003594">
    <property type="entry name" value="HATPase_dom"/>
</dbReference>
<dbReference type="CDD" id="cd06225">
    <property type="entry name" value="HAMP"/>
    <property type="match status" value="1"/>
</dbReference>
<feature type="transmembrane region" description="Helical" evidence="12">
    <location>
        <begin position="307"/>
        <end position="326"/>
    </location>
</feature>
<evidence type="ECO:0000256" key="11">
    <source>
        <dbReference type="ARBA" id="ARBA00023136"/>
    </source>
</evidence>
<dbReference type="Gene3D" id="6.10.340.10">
    <property type="match status" value="1"/>
</dbReference>
<dbReference type="Pfam" id="PF02518">
    <property type="entry name" value="HATPase_c"/>
    <property type="match status" value="1"/>
</dbReference>
<dbReference type="Gene3D" id="3.30.565.10">
    <property type="entry name" value="Histidine kinase-like ATPase, C-terminal domain"/>
    <property type="match status" value="1"/>
</dbReference>
<dbReference type="SMART" id="SM00304">
    <property type="entry name" value="HAMP"/>
    <property type="match status" value="1"/>
</dbReference>
<keyword evidence="4" id="KW-1003">Cell membrane</keyword>
<dbReference type="PROSITE" id="PS50885">
    <property type="entry name" value="HAMP"/>
    <property type="match status" value="1"/>
</dbReference>